<sequence>MARKCIGCGKPIGGVLGAIGTKLFYGEVCLSCNKKLKDIMGYQYLTPTQVNDIISNRVQKQDVKVESPFFNSGSSGTNDPGANKASSADEIRKYKELLDEGIITQEEFDIAKKRLLGL</sequence>
<reference evidence="3 4" key="1">
    <citation type="journal article" date="2014" name="Appl. Environ. Microbiol.">
        <title>Comparative Genome Analysis of 'Candidatus Methanoplasma termitum' Indicates a New Mode of Energy Metabolism in the Seventh Order of Methanogens.</title>
        <authorList>
            <person name="Lang K."/>
            <person name="Schuldes J."/>
            <person name="Klingl A."/>
            <person name="Poehlein A."/>
            <person name="Daniel R."/>
            <person name="Brune A."/>
        </authorList>
    </citation>
    <scope>NUCLEOTIDE SEQUENCE [LARGE SCALE GENOMIC DNA]</scope>
    <source>
        <strain evidence="4">Mpt1</strain>
    </source>
</reference>
<feature type="domain" description="SHOCT" evidence="2">
    <location>
        <begin position="89"/>
        <end position="116"/>
    </location>
</feature>
<dbReference type="InterPro" id="IPR018649">
    <property type="entry name" value="SHOCT"/>
</dbReference>
<dbReference type="HOGENOM" id="CLU_2067688_0_0_2"/>
<dbReference type="AlphaFoldDB" id="A0A0A7LCT3"/>
<gene>
    <name evidence="3" type="ORF">Mpt1_c11150</name>
</gene>
<dbReference type="RefSeq" id="WP_048112937.1">
    <property type="nucleotide sequence ID" value="NZ_CP010070.1"/>
</dbReference>
<dbReference type="Pfam" id="PF09851">
    <property type="entry name" value="SHOCT"/>
    <property type="match status" value="1"/>
</dbReference>
<evidence type="ECO:0000256" key="1">
    <source>
        <dbReference type="SAM" id="MobiDB-lite"/>
    </source>
</evidence>
<proteinExistence type="predicted"/>
<dbReference type="EMBL" id="CP010070">
    <property type="protein sequence ID" value="AIZ56980.1"/>
    <property type="molecule type" value="Genomic_DNA"/>
</dbReference>
<accession>A0A0A7LCT3</accession>
<dbReference type="KEGG" id="mear:Mpt1_c11150"/>
<protein>
    <recommendedName>
        <fullName evidence="2">SHOCT domain-containing protein</fullName>
    </recommendedName>
</protein>
<evidence type="ECO:0000313" key="3">
    <source>
        <dbReference type="EMBL" id="AIZ56980.1"/>
    </source>
</evidence>
<dbReference type="GeneID" id="62615009"/>
<feature type="compositionally biased region" description="Polar residues" evidence="1">
    <location>
        <begin position="69"/>
        <end position="86"/>
    </location>
</feature>
<name>A0A0A7LCT3_9ARCH</name>
<dbReference type="Proteomes" id="UP000030787">
    <property type="component" value="Chromosome"/>
</dbReference>
<feature type="region of interest" description="Disordered" evidence="1">
    <location>
        <begin position="67"/>
        <end position="87"/>
    </location>
</feature>
<keyword evidence="4" id="KW-1185">Reference proteome</keyword>
<evidence type="ECO:0000313" key="4">
    <source>
        <dbReference type="Proteomes" id="UP000030787"/>
    </source>
</evidence>
<evidence type="ECO:0000259" key="2">
    <source>
        <dbReference type="Pfam" id="PF09851"/>
    </source>
</evidence>
<organism evidence="3 4">
    <name type="scientific">Candidatus Methanoplasma termitum</name>
    <dbReference type="NCBI Taxonomy" id="1577791"/>
    <lineage>
        <taxon>Archaea</taxon>
        <taxon>Methanobacteriati</taxon>
        <taxon>Thermoplasmatota</taxon>
        <taxon>Thermoplasmata</taxon>
        <taxon>Methanomassiliicoccales</taxon>
        <taxon>Methanomassiliicoccaceae</taxon>
        <taxon>Candidatus Methanoplasma</taxon>
    </lineage>
</organism>